<name>A0ABY5MRS2_9HYPH</name>
<sequence length="71" mass="7832">MTKAYPALAEAGERDTALAASLYLFAYYYRWSGPLRAKALDETFPSGKQCAHMSGLSVRRIWPLASMKSAS</sequence>
<reference evidence="1 2" key="1">
    <citation type="submission" date="2018-07" db="EMBL/GenBank/DDBJ databases">
        <title>Genome sequence of Nitratireductor thuwali#1536.</title>
        <authorList>
            <person name="Michoud G."/>
            <person name="Merlino G."/>
            <person name="Sefrji F.O."/>
            <person name="Daffonchio D."/>
        </authorList>
    </citation>
    <scope>NUCLEOTIDE SEQUENCE [LARGE SCALE GENOMIC DNA]</scope>
    <source>
        <strain evidence="1 2">Nit1536</strain>
        <plasmid evidence="1 2">p1536_2</plasmid>
    </source>
</reference>
<gene>
    <name evidence="1" type="ORF">NTH_04526</name>
</gene>
<keyword evidence="1" id="KW-0614">Plasmid</keyword>
<evidence type="ECO:0000313" key="2">
    <source>
        <dbReference type="Proteomes" id="UP001342418"/>
    </source>
</evidence>
<accession>A0ABY5MRS2</accession>
<protein>
    <submittedName>
        <fullName evidence="1">Uncharacterized protein</fullName>
    </submittedName>
</protein>
<keyword evidence="2" id="KW-1185">Reference proteome</keyword>
<proteinExistence type="predicted"/>
<organism evidence="1 2">
    <name type="scientific">Nitratireductor thuwali</name>
    <dbReference type="NCBI Taxonomy" id="2267699"/>
    <lineage>
        <taxon>Bacteria</taxon>
        <taxon>Pseudomonadati</taxon>
        <taxon>Pseudomonadota</taxon>
        <taxon>Alphaproteobacteria</taxon>
        <taxon>Hyphomicrobiales</taxon>
        <taxon>Phyllobacteriaceae</taxon>
        <taxon>Nitratireductor</taxon>
    </lineage>
</organism>
<dbReference type="RefSeq" id="WP_338532400.1">
    <property type="nucleotide sequence ID" value="NZ_CP030943.1"/>
</dbReference>
<geneLocation type="plasmid" evidence="1 2">
    <name>p1536_2</name>
</geneLocation>
<dbReference type="EMBL" id="CP030943">
    <property type="protein sequence ID" value="UUP20011.1"/>
    <property type="molecule type" value="Genomic_DNA"/>
</dbReference>
<dbReference type="Proteomes" id="UP001342418">
    <property type="component" value="Plasmid p1536_2"/>
</dbReference>
<evidence type="ECO:0000313" key="1">
    <source>
        <dbReference type="EMBL" id="UUP20011.1"/>
    </source>
</evidence>